<organism evidence="1 2">
    <name type="scientific">Gongylonema pulchrum</name>
    <dbReference type="NCBI Taxonomy" id="637853"/>
    <lineage>
        <taxon>Eukaryota</taxon>
        <taxon>Metazoa</taxon>
        <taxon>Ecdysozoa</taxon>
        <taxon>Nematoda</taxon>
        <taxon>Chromadorea</taxon>
        <taxon>Rhabditida</taxon>
        <taxon>Spirurina</taxon>
        <taxon>Spiruromorpha</taxon>
        <taxon>Spiruroidea</taxon>
        <taxon>Gongylonematidae</taxon>
        <taxon>Gongylonema</taxon>
    </lineage>
</organism>
<dbReference type="InterPro" id="IPR036638">
    <property type="entry name" value="HLH_DNA-bd_sf"/>
</dbReference>
<dbReference type="Gene3D" id="4.10.280.10">
    <property type="entry name" value="Helix-loop-helix DNA-binding domain"/>
    <property type="match status" value="1"/>
</dbReference>
<accession>A0A3P6QQ78</accession>
<dbReference type="AlphaFoldDB" id="A0A3P6QQ78"/>
<reference evidence="1 2" key="1">
    <citation type="submission" date="2018-11" db="EMBL/GenBank/DDBJ databases">
        <authorList>
            <consortium name="Pathogen Informatics"/>
        </authorList>
    </citation>
    <scope>NUCLEOTIDE SEQUENCE [LARGE SCALE GENOMIC DNA]</scope>
</reference>
<dbReference type="GO" id="GO:0046983">
    <property type="term" value="F:protein dimerization activity"/>
    <property type="evidence" value="ECO:0007669"/>
    <property type="project" value="InterPro"/>
</dbReference>
<evidence type="ECO:0000313" key="2">
    <source>
        <dbReference type="Proteomes" id="UP000271098"/>
    </source>
</evidence>
<dbReference type="Proteomes" id="UP000271098">
    <property type="component" value="Unassembled WGS sequence"/>
</dbReference>
<evidence type="ECO:0000313" key="1">
    <source>
        <dbReference type="EMBL" id="VDK50939.1"/>
    </source>
</evidence>
<proteinExistence type="predicted"/>
<keyword evidence="2" id="KW-1185">Reference proteome</keyword>
<protein>
    <recommendedName>
        <fullName evidence="3">BHLH domain-containing protein</fullName>
    </recommendedName>
</protein>
<gene>
    <name evidence="1" type="ORF">GPUH_LOCUS5465</name>
</gene>
<evidence type="ECO:0008006" key="3">
    <source>
        <dbReference type="Google" id="ProtNLM"/>
    </source>
</evidence>
<sequence>MKELLPASFYTVGCKTTNAAILFRAADYLNQLKTEEQSAQESLSQLVAQVSALELIAQQYEHMAVSSTASNKSSIQCQIVRHSYILCFLYI</sequence>
<name>A0A3P6QQ78_9BILA</name>
<dbReference type="EMBL" id="UYRT01011677">
    <property type="protein sequence ID" value="VDK50939.1"/>
    <property type="molecule type" value="Genomic_DNA"/>
</dbReference>
<dbReference type="OrthoDB" id="5778525at2759"/>